<organism evidence="1 2">
    <name type="scientific">Salix purpurea</name>
    <name type="common">Purple osier willow</name>
    <dbReference type="NCBI Taxonomy" id="77065"/>
    <lineage>
        <taxon>Eukaryota</taxon>
        <taxon>Viridiplantae</taxon>
        <taxon>Streptophyta</taxon>
        <taxon>Embryophyta</taxon>
        <taxon>Tracheophyta</taxon>
        <taxon>Spermatophyta</taxon>
        <taxon>Magnoliopsida</taxon>
        <taxon>eudicotyledons</taxon>
        <taxon>Gunneridae</taxon>
        <taxon>Pentapetalae</taxon>
        <taxon>rosids</taxon>
        <taxon>fabids</taxon>
        <taxon>Malpighiales</taxon>
        <taxon>Salicaceae</taxon>
        <taxon>Saliceae</taxon>
        <taxon>Salix</taxon>
    </lineage>
</organism>
<evidence type="ECO:0000313" key="1">
    <source>
        <dbReference type="EMBL" id="KAJ6748462.1"/>
    </source>
</evidence>
<sequence length="84" mass="9743">MENQEGTQQPHLVLANKLFLLTHHDVQDIEKVHLKDEVLTAIKTDDMVPLYETLMAESLLEKDQSLLDSMRAKNEDELKKLDEK</sequence>
<proteinExistence type="predicted"/>
<reference evidence="1" key="1">
    <citation type="submission" date="2022-11" db="EMBL/GenBank/DDBJ databases">
        <authorList>
            <person name="Hyden B.L."/>
            <person name="Feng K."/>
            <person name="Yates T."/>
            <person name="Jawdy S."/>
            <person name="Smart L.B."/>
            <person name="Muchero W."/>
        </authorList>
    </citation>
    <scope>NUCLEOTIDE SEQUENCE</scope>
    <source>
        <tissue evidence="1">Shoot tip</tissue>
    </source>
</reference>
<name>A0A9Q0VHD1_SALPP</name>
<protein>
    <submittedName>
        <fullName evidence="1">26S PROTESOME SUBUNIT 6</fullName>
    </submittedName>
</protein>
<dbReference type="EMBL" id="JAPFFK010000008">
    <property type="protein sequence ID" value="KAJ6748462.1"/>
    <property type="molecule type" value="Genomic_DNA"/>
</dbReference>
<accession>A0A9Q0VHD1</accession>
<keyword evidence="2" id="KW-1185">Reference proteome</keyword>
<dbReference type="AlphaFoldDB" id="A0A9Q0VHD1"/>
<dbReference type="OrthoDB" id="1693639at2759"/>
<evidence type="ECO:0000313" key="2">
    <source>
        <dbReference type="Proteomes" id="UP001151532"/>
    </source>
</evidence>
<reference evidence="1" key="2">
    <citation type="journal article" date="2023" name="Int. J. Mol. Sci.">
        <title>De Novo Assembly and Annotation of 11 Diverse Shrub Willow (Salix) Genomes Reveals Novel Gene Organization in Sex-Linked Regions.</title>
        <authorList>
            <person name="Hyden B."/>
            <person name="Feng K."/>
            <person name="Yates T.B."/>
            <person name="Jawdy S."/>
            <person name="Cereghino C."/>
            <person name="Smart L.B."/>
            <person name="Muchero W."/>
        </authorList>
    </citation>
    <scope>NUCLEOTIDE SEQUENCE</scope>
    <source>
        <tissue evidence="1">Shoot tip</tissue>
    </source>
</reference>
<gene>
    <name evidence="1" type="ORF">OIU79_029550</name>
</gene>
<dbReference type="Proteomes" id="UP001151532">
    <property type="component" value="Chromosome 12"/>
</dbReference>
<comment type="caution">
    <text evidence="1">The sequence shown here is derived from an EMBL/GenBank/DDBJ whole genome shotgun (WGS) entry which is preliminary data.</text>
</comment>